<dbReference type="AlphaFoldDB" id="A0A067JF03"/>
<gene>
    <name evidence="4" type="ORF">JCGZ_21814</name>
</gene>
<proteinExistence type="inferred from homology"/>
<evidence type="ECO:0000313" key="5">
    <source>
        <dbReference type="Proteomes" id="UP000027138"/>
    </source>
</evidence>
<organism evidence="4 5">
    <name type="scientific">Jatropha curcas</name>
    <name type="common">Barbados nut</name>
    <dbReference type="NCBI Taxonomy" id="180498"/>
    <lineage>
        <taxon>Eukaryota</taxon>
        <taxon>Viridiplantae</taxon>
        <taxon>Streptophyta</taxon>
        <taxon>Embryophyta</taxon>
        <taxon>Tracheophyta</taxon>
        <taxon>Spermatophyta</taxon>
        <taxon>Magnoliopsida</taxon>
        <taxon>eudicotyledons</taxon>
        <taxon>Gunneridae</taxon>
        <taxon>Pentapetalae</taxon>
        <taxon>rosids</taxon>
        <taxon>fabids</taxon>
        <taxon>Malpighiales</taxon>
        <taxon>Euphorbiaceae</taxon>
        <taxon>Crotonoideae</taxon>
        <taxon>Jatropheae</taxon>
        <taxon>Jatropha</taxon>
    </lineage>
</organism>
<sequence length="114" mass="12432">MSEFKCVGEVLLYKSTAATNKSIISLNIIHWEGREGDTNTGKTMARELCPGKSSWPELLGTNGEAAAATIEKENTNVDAIVVKEGTGVIEDFRCNRVWVWVNEYGVVTQVPTVG</sequence>
<protein>
    <recommendedName>
        <fullName evidence="6">Proteinase inhibitor</fullName>
    </recommendedName>
</protein>
<dbReference type="Pfam" id="PF00280">
    <property type="entry name" value="potato_inhibit"/>
    <property type="match status" value="1"/>
</dbReference>
<dbReference type="InterPro" id="IPR036354">
    <property type="entry name" value="Prot_inh_pot1_sf"/>
</dbReference>
<accession>A0A067JF03</accession>
<dbReference type="OrthoDB" id="10013825at2759"/>
<dbReference type="GO" id="GO:0004867">
    <property type="term" value="F:serine-type endopeptidase inhibitor activity"/>
    <property type="evidence" value="ECO:0007669"/>
    <property type="project" value="UniProtKB-KW"/>
</dbReference>
<keyword evidence="2" id="KW-0646">Protease inhibitor</keyword>
<name>A0A067JF03_JATCU</name>
<dbReference type="Gene3D" id="3.30.10.10">
    <property type="entry name" value="Trypsin Inhibitor V, subunit A"/>
    <property type="match status" value="1"/>
</dbReference>
<evidence type="ECO:0000256" key="1">
    <source>
        <dbReference type="ARBA" id="ARBA00008210"/>
    </source>
</evidence>
<dbReference type="InterPro" id="IPR000864">
    <property type="entry name" value="Prot_inh_pot1"/>
</dbReference>
<dbReference type="EMBL" id="KK915662">
    <property type="protein sequence ID" value="KDP21343.1"/>
    <property type="molecule type" value="Genomic_DNA"/>
</dbReference>
<keyword evidence="5" id="KW-1185">Reference proteome</keyword>
<evidence type="ECO:0000313" key="4">
    <source>
        <dbReference type="EMBL" id="KDP21343.1"/>
    </source>
</evidence>
<evidence type="ECO:0000256" key="3">
    <source>
        <dbReference type="ARBA" id="ARBA00022900"/>
    </source>
</evidence>
<dbReference type="Proteomes" id="UP000027138">
    <property type="component" value="Unassembled WGS sequence"/>
</dbReference>
<dbReference type="PROSITE" id="PS00285">
    <property type="entry name" value="POTATO_INHIBITOR"/>
    <property type="match status" value="1"/>
</dbReference>
<evidence type="ECO:0008006" key="6">
    <source>
        <dbReference type="Google" id="ProtNLM"/>
    </source>
</evidence>
<evidence type="ECO:0000256" key="2">
    <source>
        <dbReference type="ARBA" id="ARBA00022690"/>
    </source>
</evidence>
<dbReference type="GO" id="GO:0009611">
    <property type="term" value="P:response to wounding"/>
    <property type="evidence" value="ECO:0007669"/>
    <property type="project" value="InterPro"/>
</dbReference>
<reference evidence="4 5" key="1">
    <citation type="journal article" date="2014" name="PLoS ONE">
        <title>Global Analysis of Gene Expression Profiles in Physic Nut (Jatropha curcas L.) Seedlings Exposed to Salt Stress.</title>
        <authorList>
            <person name="Zhang L."/>
            <person name="Zhang C."/>
            <person name="Wu P."/>
            <person name="Chen Y."/>
            <person name="Li M."/>
            <person name="Jiang H."/>
            <person name="Wu G."/>
        </authorList>
    </citation>
    <scope>NUCLEOTIDE SEQUENCE [LARGE SCALE GENOMIC DNA]</scope>
    <source>
        <strain evidence="5">cv. GZQX0401</strain>
        <tissue evidence="4">Young leaves</tissue>
    </source>
</reference>
<dbReference type="PANTHER" id="PTHR33091">
    <property type="entry name" value="PROTEIN, PUTATIVE, EXPRESSED-RELATED"/>
    <property type="match status" value="1"/>
</dbReference>
<comment type="similarity">
    <text evidence="1">Belongs to the protease inhibitor I13 (potato type I serine protease inhibitor) family.</text>
</comment>
<dbReference type="PANTHER" id="PTHR33091:SF83">
    <property type="entry name" value="SERINE PROTEASE INHIBITOR, POTATO INHIBITOR I-TYPE FAMILY PROTEIN-RELATED"/>
    <property type="match status" value="1"/>
</dbReference>
<dbReference type="SUPFAM" id="SSF54654">
    <property type="entry name" value="CI-2 family of serine protease inhibitors"/>
    <property type="match status" value="1"/>
</dbReference>
<keyword evidence="3" id="KW-0722">Serine protease inhibitor</keyword>